<dbReference type="GO" id="GO:0005886">
    <property type="term" value="C:plasma membrane"/>
    <property type="evidence" value="ECO:0007669"/>
    <property type="project" value="UniProtKB-SubCell"/>
</dbReference>
<dbReference type="eggNOG" id="COG3031">
    <property type="taxonomic scope" value="Bacteria"/>
</dbReference>
<feature type="region of interest" description="Disordered" evidence="9">
    <location>
        <begin position="168"/>
        <end position="197"/>
    </location>
</feature>
<evidence type="ECO:0000256" key="9">
    <source>
        <dbReference type="SAM" id="MobiDB-lite"/>
    </source>
</evidence>
<dbReference type="EMBL" id="AMRJ01000011">
    <property type="protein sequence ID" value="EKF74447.1"/>
    <property type="molecule type" value="Genomic_DNA"/>
</dbReference>
<feature type="compositionally biased region" description="Low complexity" evidence="9">
    <location>
        <begin position="178"/>
        <end position="197"/>
    </location>
</feature>
<organism evidence="11 12">
    <name type="scientific">Alcanivorax hongdengensis A-11-3</name>
    <dbReference type="NCBI Taxonomy" id="1177179"/>
    <lineage>
        <taxon>Bacteria</taxon>
        <taxon>Pseudomonadati</taxon>
        <taxon>Pseudomonadota</taxon>
        <taxon>Gammaproteobacteria</taxon>
        <taxon>Oceanospirillales</taxon>
        <taxon>Alcanivoracaceae</taxon>
        <taxon>Alcanivorax</taxon>
    </lineage>
</organism>
<dbReference type="Gene3D" id="2.30.42.10">
    <property type="match status" value="1"/>
</dbReference>
<evidence type="ECO:0000256" key="7">
    <source>
        <dbReference type="ARBA" id="ARBA00022989"/>
    </source>
</evidence>
<evidence type="ECO:0000256" key="1">
    <source>
        <dbReference type="ARBA" id="ARBA00004533"/>
    </source>
</evidence>
<name>L0WE78_9GAMM</name>
<comment type="caution">
    <text evidence="11">The sequence shown here is derived from an EMBL/GenBank/DDBJ whole genome shotgun (WGS) entry which is preliminary data.</text>
</comment>
<evidence type="ECO:0000313" key="12">
    <source>
        <dbReference type="Proteomes" id="UP000010164"/>
    </source>
</evidence>
<evidence type="ECO:0000256" key="8">
    <source>
        <dbReference type="ARBA" id="ARBA00023136"/>
    </source>
</evidence>
<keyword evidence="2" id="KW-0813">Transport</keyword>
<keyword evidence="4" id="KW-0997">Cell inner membrane</keyword>
<protein>
    <recommendedName>
        <fullName evidence="10">Type II secretion system protein GspC N-terminal domain-containing protein</fullName>
    </recommendedName>
</protein>
<dbReference type="AlphaFoldDB" id="L0WE78"/>
<dbReference type="SUPFAM" id="SSF50156">
    <property type="entry name" value="PDZ domain-like"/>
    <property type="match status" value="1"/>
</dbReference>
<dbReference type="GO" id="GO:0015031">
    <property type="term" value="P:protein transport"/>
    <property type="evidence" value="ECO:0007669"/>
    <property type="project" value="UniProtKB-KW"/>
</dbReference>
<accession>L0WE78</accession>
<proteinExistence type="predicted"/>
<keyword evidence="7" id="KW-1133">Transmembrane helix</keyword>
<dbReference type="Proteomes" id="UP000010164">
    <property type="component" value="Unassembled WGS sequence"/>
</dbReference>
<keyword evidence="5" id="KW-0812">Transmembrane</keyword>
<dbReference type="Pfam" id="PF11356">
    <property type="entry name" value="T2SSC"/>
    <property type="match status" value="1"/>
</dbReference>
<keyword evidence="3" id="KW-1003">Cell membrane</keyword>
<evidence type="ECO:0000256" key="2">
    <source>
        <dbReference type="ARBA" id="ARBA00022448"/>
    </source>
</evidence>
<keyword evidence="6" id="KW-0653">Protein transport</keyword>
<evidence type="ECO:0000256" key="4">
    <source>
        <dbReference type="ARBA" id="ARBA00022519"/>
    </source>
</evidence>
<evidence type="ECO:0000259" key="10">
    <source>
        <dbReference type="Pfam" id="PF11356"/>
    </source>
</evidence>
<feature type="compositionally biased region" description="Polar residues" evidence="9">
    <location>
        <begin position="168"/>
        <end position="177"/>
    </location>
</feature>
<sequence>MVQLAQWGQKQQWGKPVRLLLALLLLVGLAYLLAQTVWLLAYGPQDAIPADSSRPRLQGGDSGQSVMLSQAQVDGWQLFGAYQAEPVTSDKPTEAPDTRLQLELLGVFQTPDSKKASAIIAQKGKEGELYHIGDSIPGNASLEEIYPDRVILRRAGRLETLRWSDTSLGGVVQTPSTDNVSDNNAQADNDNAAGAGDSDLAKQRNQLVRQLGLEPVSQGSDQGYRLGSQAPKQLISQVGLKNDDVILSVNGYPLGAPDSDVQALRSYQETQQASIVVQRGDQQFTVNYPP</sequence>
<dbReference type="PATRIC" id="fig|1177179.3.peg.1698"/>
<dbReference type="STRING" id="1177179.A11A3_08500"/>
<evidence type="ECO:0000313" key="11">
    <source>
        <dbReference type="EMBL" id="EKF74447.1"/>
    </source>
</evidence>
<evidence type="ECO:0000256" key="3">
    <source>
        <dbReference type="ARBA" id="ARBA00022475"/>
    </source>
</evidence>
<dbReference type="InterPro" id="IPR036034">
    <property type="entry name" value="PDZ_sf"/>
</dbReference>
<evidence type="ECO:0000256" key="6">
    <source>
        <dbReference type="ARBA" id="ARBA00022927"/>
    </source>
</evidence>
<dbReference type="Gene3D" id="2.30.30.830">
    <property type="match status" value="1"/>
</dbReference>
<reference evidence="11 12" key="1">
    <citation type="journal article" date="2012" name="J. Bacteriol.">
        <title>Genome Sequence of the Alkane-Degrading Bacterium Alcanivorax hongdengensis Type Strain A-11-3.</title>
        <authorList>
            <person name="Lai Q."/>
            <person name="Shao Z."/>
        </authorList>
    </citation>
    <scope>NUCLEOTIDE SEQUENCE [LARGE SCALE GENOMIC DNA]</scope>
    <source>
        <strain evidence="11 12">A-11-3</strain>
    </source>
</reference>
<dbReference type="OrthoDB" id="5574088at2"/>
<evidence type="ECO:0000256" key="5">
    <source>
        <dbReference type="ARBA" id="ARBA00022692"/>
    </source>
</evidence>
<keyword evidence="8" id="KW-0472">Membrane</keyword>
<comment type="subcellular location">
    <subcellularLocation>
        <location evidence="1">Cell inner membrane</location>
    </subcellularLocation>
</comment>
<feature type="domain" description="Type II secretion system protein GspC N-terminal" evidence="10">
    <location>
        <begin position="23"/>
        <end position="162"/>
    </location>
</feature>
<dbReference type="InterPro" id="IPR024961">
    <property type="entry name" value="T2SS_GspC_N"/>
</dbReference>
<dbReference type="RefSeq" id="WP_008928879.1">
    <property type="nucleotide sequence ID" value="NZ_AMRJ01000011.1"/>
</dbReference>
<gene>
    <name evidence="11" type="ORF">A11A3_08500</name>
</gene>
<keyword evidence="12" id="KW-1185">Reference proteome</keyword>